<dbReference type="Pfam" id="PF08627">
    <property type="entry name" value="CRT-like"/>
    <property type="match status" value="1"/>
</dbReference>
<keyword evidence="4" id="KW-0812">Transmembrane</keyword>
<dbReference type="PANTHER" id="PTHR31326">
    <property type="entry name" value="PROTEIN CLT2, CHLOROPLASTIC"/>
    <property type="match status" value="1"/>
</dbReference>
<accession>A0A8S9SQ19</accession>
<gene>
    <name evidence="7" type="ORF">F2Q69_00035559</name>
</gene>
<proteinExistence type="inferred from homology"/>
<dbReference type="EMBL" id="QGKX02000004">
    <property type="protein sequence ID" value="KAF3603791.1"/>
    <property type="molecule type" value="Genomic_DNA"/>
</dbReference>
<evidence type="ECO:0000313" key="7">
    <source>
        <dbReference type="EMBL" id="KAF3603791.1"/>
    </source>
</evidence>
<evidence type="ECO:0000256" key="2">
    <source>
        <dbReference type="ARBA" id="ARBA00006690"/>
    </source>
</evidence>
<evidence type="ECO:0000256" key="6">
    <source>
        <dbReference type="ARBA" id="ARBA00023136"/>
    </source>
</evidence>
<comment type="caution">
    <text evidence="7">The sequence shown here is derived from an EMBL/GenBank/DDBJ whole genome shotgun (WGS) entry which is preliminary data.</text>
</comment>
<keyword evidence="3" id="KW-0813">Transport</keyword>
<dbReference type="InterPro" id="IPR013936">
    <property type="entry name" value="CRT-like"/>
</dbReference>
<dbReference type="AlphaFoldDB" id="A0A8S9SQ19"/>
<dbReference type="GO" id="GO:0016020">
    <property type="term" value="C:membrane"/>
    <property type="evidence" value="ECO:0007669"/>
    <property type="project" value="UniProtKB-SubCell"/>
</dbReference>
<evidence type="ECO:0000256" key="1">
    <source>
        <dbReference type="ARBA" id="ARBA00004141"/>
    </source>
</evidence>
<evidence type="ECO:0000313" key="8">
    <source>
        <dbReference type="Proteomes" id="UP000712600"/>
    </source>
</evidence>
<name>A0A8S9SQ19_BRACR</name>
<evidence type="ECO:0000256" key="4">
    <source>
        <dbReference type="ARBA" id="ARBA00022692"/>
    </source>
</evidence>
<keyword evidence="5" id="KW-1133">Transmembrane helix</keyword>
<comment type="subcellular location">
    <subcellularLocation>
        <location evidence="1">Membrane</location>
        <topology evidence="1">Multi-pass membrane protein</topology>
    </subcellularLocation>
</comment>
<dbReference type="PANTHER" id="PTHR31326:SF3">
    <property type="entry name" value="PROTEIN CLT3, CHLOROPLASTIC"/>
    <property type="match status" value="1"/>
</dbReference>
<organism evidence="7 8">
    <name type="scientific">Brassica cretica</name>
    <name type="common">Mustard</name>
    <dbReference type="NCBI Taxonomy" id="69181"/>
    <lineage>
        <taxon>Eukaryota</taxon>
        <taxon>Viridiplantae</taxon>
        <taxon>Streptophyta</taxon>
        <taxon>Embryophyta</taxon>
        <taxon>Tracheophyta</taxon>
        <taxon>Spermatophyta</taxon>
        <taxon>Magnoliopsida</taxon>
        <taxon>eudicotyledons</taxon>
        <taxon>Gunneridae</taxon>
        <taxon>Pentapetalae</taxon>
        <taxon>rosids</taxon>
        <taxon>malvids</taxon>
        <taxon>Brassicales</taxon>
        <taxon>Brassicaceae</taxon>
        <taxon>Brassiceae</taxon>
        <taxon>Brassica</taxon>
    </lineage>
</organism>
<keyword evidence="6" id="KW-0472">Membrane</keyword>
<comment type="similarity">
    <text evidence="2">Belongs to the CRT-like transporter family.</text>
</comment>
<evidence type="ECO:0000256" key="5">
    <source>
        <dbReference type="ARBA" id="ARBA00022989"/>
    </source>
</evidence>
<dbReference type="Proteomes" id="UP000712600">
    <property type="component" value="Unassembled WGS sequence"/>
</dbReference>
<protein>
    <submittedName>
        <fullName evidence="7">Uncharacterized protein</fullName>
    </submittedName>
</protein>
<sequence length="158" mass="17432">MLQAAVNRSSATTGKIRQHVNNMEMVIWAAGTAALGVENRVMYKLALVSLKQYPFFLSQLSTFGYLPFDLNHVGGILNSKTLCIKTFKKKYPKNKFVAAVGIVAGDKRKSMSICVLDNNEGIILNISYMVRLCDTNDAPSIDSLLDSLLSRGRLTTLQ</sequence>
<evidence type="ECO:0000256" key="3">
    <source>
        <dbReference type="ARBA" id="ARBA00022448"/>
    </source>
</evidence>
<reference evidence="7" key="1">
    <citation type="submission" date="2019-12" db="EMBL/GenBank/DDBJ databases">
        <title>Genome sequencing and annotation of Brassica cretica.</title>
        <authorList>
            <person name="Studholme D.J."/>
            <person name="Sarris P."/>
        </authorList>
    </citation>
    <scope>NUCLEOTIDE SEQUENCE</scope>
    <source>
        <strain evidence="7">PFS-109/04</strain>
        <tissue evidence="7">Leaf</tissue>
    </source>
</reference>